<sequence>ALPIAPAEGKELDPPEAARTRPTTPKRAPRPAASGGPEAPPGVPAEDPLIAETRRLREVHEALRRGAPERALSLLDAADAGGQELREERAAARVVALCALGKTAEGRAAMLELLRKSPGSPYSGRVRAACEEK</sequence>
<proteinExistence type="predicted"/>
<protein>
    <submittedName>
        <fullName evidence="2">Uncharacterized protein</fullName>
    </submittedName>
</protein>
<organism evidence="2 3">
    <name type="scientific">Sorangium cellulosum</name>
    <name type="common">Polyangium cellulosum</name>
    <dbReference type="NCBI Taxonomy" id="56"/>
    <lineage>
        <taxon>Bacteria</taxon>
        <taxon>Pseudomonadati</taxon>
        <taxon>Myxococcota</taxon>
        <taxon>Polyangia</taxon>
        <taxon>Polyangiales</taxon>
        <taxon>Polyangiaceae</taxon>
        <taxon>Sorangium</taxon>
    </lineage>
</organism>
<comment type="caution">
    <text evidence="2">The sequence shown here is derived from an EMBL/GenBank/DDBJ whole genome shotgun (WGS) entry which is preliminary data.</text>
</comment>
<gene>
    <name evidence="2" type="ORF">BE21_06725</name>
</gene>
<dbReference type="AlphaFoldDB" id="A0A150T927"/>
<feature type="compositionally biased region" description="Basic and acidic residues" evidence="1">
    <location>
        <begin position="8"/>
        <end position="19"/>
    </location>
</feature>
<feature type="non-terminal residue" evidence="2">
    <location>
        <position position="1"/>
    </location>
</feature>
<evidence type="ECO:0000313" key="3">
    <source>
        <dbReference type="Proteomes" id="UP000075502"/>
    </source>
</evidence>
<accession>A0A150T927</accession>
<reference evidence="2 3" key="1">
    <citation type="submission" date="2014-02" db="EMBL/GenBank/DDBJ databases">
        <title>The small core and large imbalanced accessory genome model reveals a collaborative survival strategy of Sorangium cellulosum strains in nature.</title>
        <authorList>
            <person name="Han K."/>
            <person name="Peng R."/>
            <person name="Blom J."/>
            <person name="Li Y.-Z."/>
        </authorList>
    </citation>
    <scope>NUCLEOTIDE SEQUENCE [LARGE SCALE GENOMIC DNA]</scope>
    <source>
        <strain evidence="2 3">So0007-03</strain>
    </source>
</reference>
<name>A0A150T927_SORCE</name>
<dbReference type="EMBL" id="JEME01003357">
    <property type="protein sequence ID" value="KYG00918.1"/>
    <property type="molecule type" value="Genomic_DNA"/>
</dbReference>
<feature type="compositionally biased region" description="Low complexity" evidence="1">
    <location>
        <begin position="20"/>
        <end position="37"/>
    </location>
</feature>
<evidence type="ECO:0000313" key="2">
    <source>
        <dbReference type="EMBL" id="KYG00918.1"/>
    </source>
</evidence>
<feature type="region of interest" description="Disordered" evidence="1">
    <location>
        <begin position="1"/>
        <end position="49"/>
    </location>
</feature>
<evidence type="ECO:0000256" key="1">
    <source>
        <dbReference type="SAM" id="MobiDB-lite"/>
    </source>
</evidence>
<dbReference type="Proteomes" id="UP000075502">
    <property type="component" value="Unassembled WGS sequence"/>
</dbReference>